<feature type="repeat" description="WD" evidence="6">
    <location>
        <begin position="625"/>
        <end position="666"/>
    </location>
</feature>
<dbReference type="GeneID" id="14925049"/>
<comment type="subcellular location">
    <subcellularLocation>
        <location evidence="1">Nucleus</location>
        <location evidence="1">Nucleolus</location>
    </subcellularLocation>
</comment>
<dbReference type="AlphaFoldDB" id="L8HEW0"/>
<evidence type="ECO:0000313" key="10">
    <source>
        <dbReference type="EMBL" id="ELR24049.1"/>
    </source>
</evidence>
<feature type="repeat" description="WD" evidence="6">
    <location>
        <begin position="528"/>
        <end position="562"/>
    </location>
</feature>
<dbReference type="VEuPathDB" id="AmoebaDB:ACA1_144400"/>
<dbReference type="SUPFAM" id="SSF50978">
    <property type="entry name" value="WD40 repeat-like"/>
    <property type="match status" value="2"/>
</dbReference>
<evidence type="ECO:0000256" key="4">
    <source>
        <dbReference type="ARBA" id="ARBA00023242"/>
    </source>
</evidence>
<dbReference type="FunFam" id="2.130.10.10:FF:000178">
    <property type="entry name" value="WD repeat domain 3"/>
    <property type="match status" value="1"/>
</dbReference>
<feature type="repeat" description="WD" evidence="6">
    <location>
        <begin position="667"/>
        <end position="708"/>
    </location>
</feature>
<evidence type="ECO:0000256" key="2">
    <source>
        <dbReference type="ARBA" id="ARBA00022574"/>
    </source>
</evidence>
<dbReference type="InterPro" id="IPR036322">
    <property type="entry name" value="WD40_repeat_dom_sf"/>
</dbReference>
<dbReference type="InterPro" id="IPR001680">
    <property type="entry name" value="WD40_rpt"/>
</dbReference>
<dbReference type="InterPro" id="IPR007148">
    <property type="entry name" value="SSU_processome_Utp12"/>
</dbReference>
<protein>
    <submittedName>
        <fullName evidence="10">WD repeat protein WDR3, putative</fullName>
    </submittedName>
</protein>
<feature type="region of interest" description="Disordered" evidence="8">
    <location>
        <begin position="981"/>
        <end position="1001"/>
    </location>
</feature>
<feature type="repeat" description="WD" evidence="6">
    <location>
        <begin position="156"/>
        <end position="197"/>
    </location>
</feature>
<reference evidence="10 11" key="1">
    <citation type="journal article" date="2013" name="Genome Biol.">
        <title>Genome of Acanthamoeba castellanii highlights extensive lateral gene transfer and early evolution of tyrosine kinase signaling.</title>
        <authorList>
            <person name="Clarke M."/>
            <person name="Lohan A.J."/>
            <person name="Liu B."/>
            <person name="Lagkouvardos I."/>
            <person name="Roy S."/>
            <person name="Zafar N."/>
            <person name="Bertelli C."/>
            <person name="Schilde C."/>
            <person name="Kianianmomeni A."/>
            <person name="Burglin T.R."/>
            <person name="Frech C."/>
            <person name="Turcotte B."/>
            <person name="Kopec K.O."/>
            <person name="Synnott J.M."/>
            <person name="Choo C."/>
            <person name="Paponov I."/>
            <person name="Finkler A."/>
            <person name="Soon Heng Tan C."/>
            <person name="Hutchins A.P."/>
            <person name="Weinmeier T."/>
            <person name="Rattei T."/>
            <person name="Chu J.S."/>
            <person name="Gimenez G."/>
            <person name="Irimia M."/>
            <person name="Rigden D.J."/>
            <person name="Fitzpatrick D.A."/>
            <person name="Lorenzo-Morales J."/>
            <person name="Bateman A."/>
            <person name="Chiu C.H."/>
            <person name="Tang P."/>
            <person name="Hegemann P."/>
            <person name="Fromm H."/>
            <person name="Raoult D."/>
            <person name="Greub G."/>
            <person name="Miranda-Saavedra D."/>
            <person name="Chen N."/>
            <person name="Nash P."/>
            <person name="Ginger M.L."/>
            <person name="Horn M."/>
            <person name="Schaap P."/>
            <person name="Caler L."/>
            <person name="Loftus B."/>
        </authorList>
    </citation>
    <scope>NUCLEOTIDE SEQUENCE [LARGE SCALE GENOMIC DNA]</scope>
    <source>
        <strain evidence="10 11">Neff</strain>
    </source>
</reference>
<evidence type="ECO:0000256" key="7">
    <source>
        <dbReference type="SAM" id="Coils"/>
    </source>
</evidence>
<dbReference type="GO" id="GO:0034388">
    <property type="term" value="C:Pwp2p-containing subcomplex of 90S preribosome"/>
    <property type="evidence" value="ECO:0007669"/>
    <property type="project" value="TreeGrafter"/>
</dbReference>
<sequence>MVRAYLRYEPRSVAGVVASPEANCVEVGEGLVAVGGLERVLLWDLRTASLRAALPPYPQPGDAESEFLPDPDLVAPKHAHVTFLARFQSRLAAGYSDGVVRVWDVVTGACVVTLNGHKGAITALCFDAEGGLLASGSHDTDVIVWDLAAETGLFRLRGHKGNITGLCFLRNRHALVSSSKDMLVKVWDLDTQHCIQTVVGHRSEVWSIAVNHDETRLITGSAAPNLRIYRITAAAAVQGANKSSGENSDESEEEVLKFFGEITRQGKERVVQLSFSSDATLFGCLGADKTLELFRVHPADEVRHRQKKRVKRTLAKKQQQQQQQQQQDAAAAADAPEAEVSATLPTDEFSALPVLRASHKIRSFDLGDASRHQVVLGLHNNALELWDIPAALLQSKADKAQEASAAAKKQGAGKKAAVAVISEKAALLKEEKDSVAGAYRRVSTIELAGHRSDIRSVNFSSDDSLLMSTSSDMVKVWNFRSMQCIRTIPSGYGLCGVFVPGNRHIVIGTKEGHLELYGLSSSSCLQSIVAHSGPVWSIAIRPDLRGLVSVSADHEVKFWDFELVEDASFSKTTKRLGLTHQQTLRMSDSVLALKFSKDGKFLAVALLDNTVKVFFADTLKFFLSLYGHKLPVMSLDISSDSTMLISGSADKNVKIWGLDFGDCHKSLLAHEDSVMSVQFVPNTHYFFSCGKDKTVKYWDADKFEHIFTLDAHHAEVWTLALSSQGHFLATGSHDRSLRVWEQTDEQVFLDEEKDKQMEAIFEQSLENPLERGKADESESGSAGKRTIGTIKAGERLAEAIELAEAEKAKLAHYRAELLEAEKVISPEEHAKRTAGGKPLIAPPPPDIHLLGMSPSAYVLKTLKDIRPSELDEALLILPFSIVVTFFHYLESWAREGKEVDLVARCLFYMLRIYQAQIGVTKDLRPVLLSLQKHVRAALQTHKDVVGFNKAAMAYLRSNIELSSSASFFADAPLKLAQIRQQGTKRKHAATKKNKKRTSAADAAAAANIIE</sequence>
<name>L8HEW0_ACACF</name>
<dbReference type="Gene3D" id="2.130.10.10">
    <property type="entry name" value="YVTN repeat-like/Quinoprotein amine dehydrogenase"/>
    <property type="match status" value="4"/>
</dbReference>
<keyword evidence="3" id="KW-0677">Repeat</keyword>
<dbReference type="InterPro" id="IPR020472">
    <property type="entry name" value="WD40_PAC1"/>
</dbReference>
<dbReference type="FunFam" id="2.130.10.10:FF:000157">
    <property type="entry name" value="WD repeat domain 3"/>
    <property type="match status" value="1"/>
</dbReference>
<dbReference type="PROSITE" id="PS50294">
    <property type="entry name" value="WD_REPEATS_REGION"/>
    <property type="match status" value="6"/>
</dbReference>
<dbReference type="Proteomes" id="UP000011083">
    <property type="component" value="Unassembled WGS sequence"/>
</dbReference>
<dbReference type="GO" id="GO:0032040">
    <property type="term" value="C:small-subunit processome"/>
    <property type="evidence" value="ECO:0007669"/>
    <property type="project" value="TreeGrafter"/>
</dbReference>
<comment type="similarity">
    <text evidence="5">Belongs to the WD repeat WDR3/UTP12 family.</text>
</comment>
<keyword evidence="7" id="KW-0175">Coiled coil</keyword>
<dbReference type="PROSITE" id="PS50082">
    <property type="entry name" value="WD_REPEATS_2"/>
    <property type="match status" value="9"/>
</dbReference>
<dbReference type="PROSITE" id="PS00678">
    <property type="entry name" value="WD_REPEATS_1"/>
    <property type="match status" value="3"/>
</dbReference>
<accession>L8HEW0</accession>
<feature type="repeat" description="WD" evidence="6">
    <location>
        <begin position="91"/>
        <end position="113"/>
    </location>
</feature>
<dbReference type="InterPro" id="IPR019775">
    <property type="entry name" value="WD40_repeat_CS"/>
</dbReference>
<dbReference type="SMART" id="SM00320">
    <property type="entry name" value="WD40"/>
    <property type="match status" value="12"/>
</dbReference>
<dbReference type="InterPro" id="IPR051570">
    <property type="entry name" value="TBC1_cilium_biogenesis"/>
</dbReference>
<dbReference type="Pfam" id="PF25172">
    <property type="entry name" value="Beta-prop_WDR3_2nd"/>
    <property type="match status" value="1"/>
</dbReference>
<feature type="coiled-coil region" evidence="7">
    <location>
        <begin position="796"/>
        <end position="823"/>
    </location>
</feature>
<dbReference type="PRINTS" id="PR00320">
    <property type="entry name" value="GPROTEINBRPT"/>
</dbReference>
<dbReference type="OMA" id="MNIPLTC"/>
<feature type="region of interest" description="Disordered" evidence="8">
    <location>
        <begin position="764"/>
        <end position="784"/>
    </location>
</feature>
<proteinExistence type="inferred from homology"/>
<evidence type="ECO:0000256" key="3">
    <source>
        <dbReference type="ARBA" id="ARBA00022737"/>
    </source>
</evidence>
<feature type="compositionally biased region" description="Basic residues" evidence="8">
    <location>
        <begin position="304"/>
        <end position="315"/>
    </location>
</feature>
<keyword evidence="2 6" id="KW-0853">WD repeat</keyword>
<keyword evidence="11" id="KW-1185">Reference proteome</keyword>
<evidence type="ECO:0000256" key="5">
    <source>
        <dbReference type="ARBA" id="ARBA00038229"/>
    </source>
</evidence>
<organism evidence="10 11">
    <name type="scientific">Acanthamoeba castellanii (strain ATCC 30010 / Neff)</name>
    <dbReference type="NCBI Taxonomy" id="1257118"/>
    <lineage>
        <taxon>Eukaryota</taxon>
        <taxon>Amoebozoa</taxon>
        <taxon>Discosea</taxon>
        <taxon>Longamoebia</taxon>
        <taxon>Centramoebida</taxon>
        <taxon>Acanthamoebidae</taxon>
        <taxon>Acanthamoeba</taxon>
    </lineage>
</organism>
<feature type="repeat" description="WD" evidence="6">
    <location>
        <begin position="198"/>
        <end position="239"/>
    </location>
</feature>
<dbReference type="PANTHER" id="PTHR19853:SF0">
    <property type="entry name" value="WD REPEAT-CONTAINING PROTEIN 3"/>
    <property type="match status" value="1"/>
</dbReference>
<evidence type="ECO:0000313" key="11">
    <source>
        <dbReference type="Proteomes" id="UP000011083"/>
    </source>
</evidence>
<dbReference type="Pfam" id="PF04003">
    <property type="entry name" value="Utp12"/>
    <property type="match status" value="1"/>
</dbReference>
<feature type="compositionally biased region" description="Basic residues" evidence="8">
    <location>
        <begin position="982"/>
        <end position="997"/>
    </location>
</feature>
<dbReference type="CDD" id="cd00200">
    <property type="entry name" value="WD40"/>
    <property type="match status" value="2"/>
</dbReference>
<dbReference type="GO" id="GO:0030490">
    <property type="term" value="P:maturation of SSU-rRNA"/>
    <property type="evidence" value="ECO:0007669"/>
    <property type="project" value="TreeGrafter"/>
</dbReference>
<evidence type="ECO:0000256" key="6">
    <source>
        <dbReference type="PROSITE-ProRule" id="PRU00221"/>
    </source>
</evidence>
<dbReference type="Pfam" id="PF25173">
    <property type="entry name" value="Beta-prop_WDR3_1st"/>
    <property type="match status" value="1"/>
</dbReference>
<dbReference type="PANTHER" id="PTHR19853">
    <property type="entry name" value="WD REPEAT CONTAINING PROTEIN 3 WDR3"/>
    <property type="match status" value="1"/>
</dbReference>
<feature type="repeat" description="WD" evidence="6">
    <location>
        <begin position="709"/>
        <end position="741"/>
    </location>
</feature>
<dbReference type="OrthoDB" id="407922at2759"/>
<evidence type="ECO:0000256" key="1">
    <source>
        <dbReference type="ARBA" id="ARBA00004604"/>
    </source>
</evidence>
<feature type="domain" description="Small-subunit processome Utp12" evidence="9">
    <location>
        <begin position="855"/>
        <end position="956"/>
    </location>
</feature>
<dbReference type="KEGG" id="acan:ACA1_144400"/>
<evidence type="ECO:0000256" key="8">
    <source>
        <dbReference type="SAM" id="MobiDB-lite"/>
    </source>
</evidence>
<feature type="compositionally biased region" description="Low complexity" evidence="8">
    <location>
        <begin position="316"/>
        <end position="335"/>
    </location>
</feature>
<gene>
    <name evidence="10" type="ORF">ACA1_144400</name>
</gene>
<evidence type="ECO:0000259" key="9">
    <source>
        <dbReference type="Pfam" id="PF04003"/>
    </source>
</evidence>
<feature type="region of interest" description="Disordered" evidence="8">
    <location>
        <begin position="302"/>
        <end position="342"/>
    </location>
</feature>
<keyword evidence="4" id="KW-0539">Nucleus</keyword>
<feature type="repeat" description="WD" evidence="6">
    <location>
        <begin position="114"/>
        <end position="147"/>
    </location>
</feature>
<feature type="repeat" description="WD" evidence="6">
    <location>
        <begin position="447"/>
        <end position="487"/>
    </location>
</feature>
<dbReference type="STRING" id="1257118.L8HEW0"/>
<dbReference type="GO" id="GO:0030515">
    <property type="term" value="F:snoRNA binding"/>
    <property type="evidence" value="ECO:0007669"/>
    <property type="project" value="TreeGrafter"/>
</dbReference>
<dbReference type="RefSeq" id="XP_004353577.1">
    <property type="nucleotide sequence ID" value="XM_004353525.1"/>
</dbReference>
<dbReference type="InterPro" id="IPR015943">
    <property type="entry name" value="WD40/YVTN_repeat-like_dom_sf"/>
</dbReference>
<dbReference type="EMBL" id="KB007840">
    <property type="protein sequence ID" value="ELR24049.1"/>
    <property type="molecule type" value="Genomic_DNA"/>
</dbReference>